<reference evidence="11 12" key="1">
    <citation type="submission" date="2019-03" db="EMBL/GenBank/DDBJ databases">
        <title>Genomic Encyclopedia of Archaeal and Bacterial Type Strains, Phase II (KMG-II): from individual species to whole genera.</title>
        <authorList>
            <person name="Goeker M."/>
        </authorList>
    </citation>
    <scope>NUCLEOTIDE SEQUENCE [LARGE SCALE GENOMIC DNA]</scope>
    <source>
        <strain evidence="11 12">DSM 24323</strain>
    </source>
</reference>
<dbReference type="Pfam" id="PF00571">
    <property type="entry name" value="CBS"/>
    <property type="match status" value="2"/>
</dbReference>
<evidence type="ECO:0000256" key="4">
    <source>
        <dbReference type="ARBA" id="ARBA00023002"/>
    </source>
</evidence>
<dbReference type="SMART" id="SM00116">
    <property type="entry name" value="CBS"/>
    <property type="match status" value="2"/>
</dbReference>
<evidence type="ECO:0000256" key="3">
    <source>
        <dbReference type="ARBA" id="ARBA00022857"/>
    </source>
</evidence>
<evidence type="ECO:0000313" key="12">
    <source>
        <dbReference type="Proteomes" id="UP000295371"/>
    </source>
</evidence>
<evidence type="ECO:0000256" key="8">
    <source>
        <dbReference type="PIRSR" id="PIRSR000130-4"/>
    </source>
</evidence>
<dbReference type="Gene3D" id="3.20.20.70">
    <property type="entry name" value="Aldolase class I"/>
    <property type="match status" value="1"/>
</dbReference>
<dbReference type="OrthoDB" id="9805398at2"/>
<feature type="binding site" evidence="7">
    <location>
        <begin position="243"/>
        <end position="245"/>
    </location>
    <ligand>
        <name>NAD(+)</name>
        <dbReference type="ChEBI" id="CHEBI:57540"/>
    </ligand>
</feature>
<dbReference type="CDD" id="cd00381">
    <property type="entry name" value="IMPDH"/>
    <property type="match status" value="1"/>
</dbReference>
<dbReference type="Proteomes" id="UP000295371">
    <property type="component" value="Unassembled WGS sequence"/>
</dbReference>
<comment type="cofactor">
    <cofactor evidence="6">
        <name>a monovalent cation</name>
        <dbReference type="ChEBI" id="CHEBI:60242"/>
    </cofactor>
</comment>
<dbReference type="GO" id="GO:0032264">
    <property type="term" value="P:IMP salvage"/>
    <property type="evidence" value="ECO:0007669"/>
    <property type="project" value="UniProtKB-UniRule"/>
</dbReference>
<keyword evidence="5 9" id="KW-0129">CBS domain</keyword>
<dbReference type="InterPro" id="IPR046342">
    <property type="entry name" value="CBS_dom_sf"/>
</dbReference>
<evidence type="ECO:0000259" key="10">
    <source>
        <dbReference type="PROSITE" id="PS51371"/>
    </source>
</evidence>
<dbReference type="PANTHER" id="PTHR43170">
    <property type="entry name" value="GMP REDUCTASE"/>
    <property type="match status" value="1"/>
</dbReference>
<gene>
    <name evidence="6" type="primary">guaB1</name>
    <name evidence="11" type="ORF">CLV29_0334</name>
</gene>
<dbReference type="EC" id="1.7.1.7" evidence="6"/>
<sequence>MRFLNTPQHDLTYNDVFLVPSRSTVTSRLDVDLTSTDGLGTPLPIVAANMTAVSGRRMAETIARAGGIAIIPQDIPTDVVAATIGKVKASHTVFDTPVTVDPKATMGEVINLLPKRNHGVVLVVADGLPVGVLTEADTQGVDRFTQARTVMSEEIVKVSPADSPRVIFDQLAAAHADYAVATDAEGKVLGVITRKGALRAAIYPPALDPQGRLMIGTAVGINGDVASRAEALLQAGTDVLVVDTAHGHQDKMIDVLGQVRQVRDRVAPGTPLVAGNVVTAEGTRELIEAGADVVKVGVGPGAMCTTRMQTGVGRPQLSAVLECAAAARELGKSIWADGGVRHPRDVALALAAGAGSVMVGSWFAGTHESPGDLQLAPDGRAYKESFGMASARAVKNRTKDSSGFERARAGLFEEGISSSRMFLDPERPGIQDLLDFITSGVRSSCTYAGARTLPEFAERAVVGIQSPSGYEEGRPLHSSW</sequence>
<evidence type="ECO:0000256" key="1">
    <source>
        <dbReference type="ARBA" id="ARBA00022726"/>
    </source>
</evidence>
<dbReference type="SUPFAM" id="SSF54631">
    <property type="entry name" value="CBS-domain pair"/>
    <property type="match status" value="1"/>
</dbReference>
<dbReference type="InterPro" id="IPR013785">
    <property type="entry name" value="Aldolase_TIM"/>
</dbReference>
<keyword evidence="3 6" id="KW-0521">NADP</keyword>
<keyword evidence="7" id="KW-0520">NAD</keyword>
<comment type="caution">
    <text evidence="11">The sequence shown here is derived from an EMBL/GenBank/DDBJ whole genome shotgun (WGS) entry which is preliminary data.</text>
</comment>
<comment type="catalytic activity">
    <reaction evidence="6">
        <text>IMP + NH4(+) + NADP(+) = GMP + NADPH + 2 H(+)</text>
        <dbReference type="Rhea" id="RHEA:17185"/>
        <dbReference type="ChEBI" id="CHEBI:15378"/>
        <dbReference type="ChEBI" id="CHEBI:28938"/>
        <dbReference type="ChEBI" id="CHEBI:57783"/>
        <dbReference type="ChEBI" id="CHEBI:58053"/>
        <dbReference type="ChEBI" id="CHEBI:58115"/>
        <dbReference type="ChEBI" id="CHEBI:58349"/>
        <dbReference type="EC" id="1.7.1.7"/>
    </reaction>
</comment>
<dbReference type="FunFam" id="3.20.20.70:FF:000424">
    <property type="entry name" value="Inosine-5'-monophosphate dehydrogenase 2"/>
    <property type="match status" value="1"/>
</dbReference>
<dbReference type="PANTHER" id="PTHR43170:SF5">
    <property type="entry name" value="GMP REDUCTASE"/>
    <property type="match status" value="1"/>
</dbReference>
<dbReference type="SMART" id="SM01240">
    <property type="entry name" value="IMPDH"/>
    <property type="match status" value="1"/>
</dbReference>
<keyword evidence="2" id="KW-0677">Repeat</keyword>
<dbReference type="GO" id="GO:0005829">
    <property type="term" value="C:cytosol"/>
    <property type="evidence" value="ECO:0007669"/>
    <property type="project" value="TreeGrafter"/>
</dbReference>
<evidence type="ECO:0000256" key="2">
    <source>
        <dbReference type="ARBA" id="ARBA00022737"/>
    </source>
</evidence>
<dbReference type="CDD" id="cd02205">
    <property type="entry name" value="CBS_pair_SF"/>
    <property type="match status" value="1"/>
</dbReference>
<dbReference type="NCBIfam" id="TIGR01303">
    <property type="entry name" value="IMP_DH_rel_1"/>
    <property type="match status" value="1"/>
</dbReference>
<dbReference type="GO" id="GO:0006166">
    <property type="term" value="P:purine ribonucleoside salvage"/>
    <property type="evidence" value="ECO:0007669"/>
    <property type="project" value="UniProtKB-KW"/>
</dbReference>
<dbReference type="InterPro" id="IPR000644">
    <property type="entry name" value="CBS_dom"/>
</dbReference>
<evidence type="ECO:0000256" key="6">
    <source>
        <dbReference type="HAMAP-Rule" id="MF_02250"/>
    </source>
</evidence>
<proteinExistence type="inferred from homology"/>
<feature type="binding site" evidence="6">
    <location>
        <begin position="243"/>
        <end position="245"/>
    </location>
    <ligand>
        <name>NADP(+)</name>
        <dbReference type="ChEBI" id="CHEBI:58349"/>
    </ligand>
</feature>
<keyword evidence="4 6" id="KW-0560">Oxidoreductase</keyword>
<feature type="binding site" description="in other chain" evidence="8">
    <location>
        <position position="304"/>
    </location>
    <ligand>
        <name>K(+)</name>
        <dbReference type="ChEBI" id="CHEBI:29103"/>
        <note>ligand shared between two tetrameric partners</note>
    </ligand>
</feature>
<feature type="binding site" description="in other chain" evidence="8">
    <location>
        <position position="299"/>
    </location>
    <ligand>
        <name>K(+)</name>
        <dbReference type="ChEBI" id="CHEBI:29103"/>
        <note>ligand shared between two tetrameric partners</note>
    </ligand>
</feature>
<dbReference type="EMBL" id="SOAW01000001">
    <property type="protein sequence ID" value="TDT32746.1"/>
    <property type="molecule type" value="Genomic_DNA"/>
</dbReference>
<keyword evidence="12" id="KW-1185">Reference proteome</keyword>
<dbReference type="HAMAP" id="MF_02250">
    <property type="entry name" value="GMPR_GuaB1"/>
    <property type="match status" value="1"/>
</dbReference>
<feature type="active site" description="Thioimidate intermediate" evidence="6">
    <location>
        <position position="304"/>
    </location>
</feature>
<dbReference type="Pfam" id="PF00478">
    <property type="entry name" value="IMPDH"/>
    <property type="match status" value="1"/>
</dbReference>
<dbReference type="RefSeq" id="WP_133753347.1">
    <property type="nucleotide sequence ID" value="NZ_CP171129.1"/>
</dbReference>
<dbReference type="SUPFAM" id="SSF51412">
    <property type="entry name" value="Inosine monophosphate dehydrogenase (IMPDH)"/>
    <property type="match status" value="1"/>
</dbReference>
<evidence type="ECO:0000256" key="7">
    <source>
        <dbReference type="PIRSR" id="PIRSR000130-3"/>
    </source>
</evidence>
<evidence type="ECO:0000313" key="11">
    <source>
        <dbReference type="EMBL" id="TDT32746.1"/>
    </source>
</evidence>
<dbReference type="PROSITE" id="PS51371">
    <property type="entry name" value="CBS"/>
    <property type="match status" value="1"/>
</dbReference>
<accession>A0A4R7J7L8</accession>
<comment type="similarity">
    <text evidence="6">Belongs to the IMPDH/GMPR family. GuaB1 subfamily.</text>
</comment>
<evidence type="ECO:0000256" key="5">
    <source>
        <dbReference type="ARBA" id="ARBA00023122"/>
    </source>
</evidence>
<keyword evidence="1 6" id="KW-0660">Purine salvage</keyword>
<comment type="function">
    <text evidence="6">Involved in the purine-salvage pathway. Catalyzes the NADPH-dependent conversion of GMP to IMP.</text>
</comment>
<keyword evidence="8" id="KW-0630">Potassium</keyword>
<dbReference type="AlphaFoldDB" id="A0A4R7J7L8"/>
<dbReference type="InterPro" id="IPR005991">
    <property type="entry name" value="GUAB1"/>
</dbReference>
<feature type="domain" description="CBS" evidence="10">
    <location>
        <begin position="151"/>
        <end position="207"/>
    </location>
</feature>
<organism evidence="11 12">
    <name type="scientific">Naumannella halotolerans</name>
    <dbReference type="NCBI Taxonomy" id="993414"/>
    <lineage>
        <taxon>Bacteria</taxon>
        <taxon>Bacillati</taxon>
        <taxon>Actinomycetota</taxon>
        <taxon>Actinomycetes</taxon>
        <taxon>Propionibacteriales</taxon>
        <taxon>Propionibacteriaceae</taxon>
        <taxon>Naumannella</taxon>
    </lineage>
</organism>
<dbReference type="InterPro" id="IPR050139">
    <property type="entry name" value="GMP_reductase"/>
</dbReference>
<dbReference type="PIRSF" id="PIRSF000130">
    <property type="entry name" value="IMPDH"/>
    <property type="match status" value="1"/>
</dbReference>
<dbReference type="GO" id="GO:0003920">
    <property type="term" value="F:GMP reductase activity"/>
    <property type="evidence" value="ECO:0007669"/>
    <property type="project" value="UniProtKB-UniRule"/>
</dbReference>
<dbReference type="InterPro" id="IPR005990">
    <property type="entry name" value="IMP_DH"/>
</dbReference>
<name>A0A4R7J7L8_9ACTN</name>
<dbReference type="InterPro" id="IPR001093">
    <property type="entry name" value="IMP_DH_GMPRt"/>
</dbReference>
<comment type="pathway">
    <text evidence="6">Purine metabolism; IMP biosynthesis via salvage pathway.</text>
</comment>
<feature type="binding site" description="in other chain" evidence="8">
    <location>
        <position position="301"/>
    </location>
    <ligand>
        <name>K(+)</name>
        <dbReference type="ChEBI" id="CHEBI:29103"/>
        <note>ligand shared between two tetrameric partners</note>
    </ligand>
</feature>
<feature type="binding site" evidence="6">
    <location>
        <begin position="297"/>
        <end position="299"/>
    </location>
    <ligand>
        <name>NADP(+)</name>
        <dbReference type="ChEBI" id="CHEBI:58349"/>
    </ligand>
</feature>
<protein>
    <recommendedName>
        <fullName evidence="6">GMP reductase</fullName>
        <ecNumber evidence="6">1.7.1.7</ecNumber>
    </recommendedName>
    <alternativeName>
        <fullName evidence="6">Guanosine 5'-monophosphate reductase</fullName>
        <shortName evidence="6">GMPR</shortName>
    </alternativeName>
</protein>
<dbReference type="NCBIfam" id="NF005869">
    <property type="entry name" value="PRK07807.1"/>
    <property type="match status" value="1"/>
</dbReference>
<evidence type="ECO:0000256" key="9">
    <source>
        <dbReference type="PROSITE-ProRule" id="PRU00703"/>
    </source>
</evidence>
<dbReference type="GO" id="GO:0003938">
    <property type="term" value="F:IMP dehydrogenase activity"/>
    <property type="evidence" value="ECO:0007669"/>
    <property type="project" value="InterPro"/>
</dbReference>
<feature type="binding site" evidence="7">
    <location>
        <begin position="297"/>
        <end position="299"/>
    </location>
    <ligand>
        <name>NAD(+)</name>
        <dbReference type="ChEBI" id="CHEBI:57540"/>
    </ligand>
</feature>